<organism evidence="2">
    <name type="scientific">marine metagenome</name>
    <dbReference type="NCBI Taxonomy" id="408172"/>
    <lineage>
        <taxon>unclassified sequences</taxon>
        <taxon>metagenomes</taxon>
        <taxon>ecological metagenomes</taxon>
    </lineage>
</organism>
<dbReference type="InterPro" id="IPR037401">
    <property type="entry name" value="SnoaL-like"/>
</dbReference>
<accession>A0A382N3C5</accession>
<dbReference type="Pfam" id="PF13577">
    <property type="entry name" value="SnoaL_4"/>
    <property type="match status" value="1"/>
</dbReference>
<feature type="domain" description="SnoaL-like" evidence="1">
    <location>
        <begin position="11"/>
        <end position="133"/>
    </location>
</feature>
<dbReference type="InterPro" id="IPR032710">
    <property type="entry name" value="NTF2-like_dom_sf"/>
</dbReference>
<reference evidence="2" key="1">
    <citation type="submission" date="2018-05" db="EMBL/GenBank/DDBJ databases">
        <authorList>
            <person name="Lanie J.A."/>
            <person name="Ng W.-L."/>
            <person name="Kazmierczak K.M."/>
            <person name="Andrzejewski T.M."/>
            <person name="Davidsen T.M."/>
            <person name="Wayne K.J."/>
            <person name="Tettelin H."/>
            <person name="Glass J.I."/>
            <person name="Rusch D."/>
            <person name="Podicherti R."/>
            <person name="Tsui H.-C.T."/>
            <person name="Winkler M.E."/>
        </authorList>
    </citation>
    <scope>NUCLEOTIDE SEQUENCE</scope>
</reference>
<dbReference type="SUPFAM" id="SSF54427">
    <property type="entry name" value="NTF2-like"/>
    <property type="match status" value="1"/>
</dbReference>
<dbReference type="AlphaFoldDB" id="A0A382N3C5"/>
<sequence length="180" mass="20913">SSMASIEERLQQLEDHVAIQGLAAEYCRAIDDRDLEAFLETYTEDCVLRYKDGAMRIDGKTDLRGYYAKRFMDYGLTFHYPHAHVITFDGPDNAHGWLSGHAEMGLSGEGWLAAFRYTDVYRREINGWRFVERELAAWYYMKISDLPHGMGQTLRKHYRGELMAAELPESMDTYKTIHNL</sequence>
<feature type="non-terminal residue" evidence="2">
    <location>
        <position position="1"/>
    </location>
</feature>
<evidence type="ECO:0000313" key="2">
    <source>
        <dbReference type="EMBL" id="SVC54677.1"/>
    </source>
</evidence>
<dbReference type="Gene3D" id="3.10.450.50">
    <property type="match status" value="1"/>
</dbReference>
<dbReference type="EMBL" id="UINC01097182">
    <property type="protein sequence ID" value="SVC54677.1"/>
    <property type="molecule type" value="Genomic_DNA"/>
</dbReference>
<evidence type="ECO:0000259" key="1">
    <source>
        <dbReference type="Pfam" id="PF13577"/>
    </source>
</evidence>
<dbReference type="CDD" id="cd00531">
    <property type="entry name" value="NTF2_like"/>
    <property type="match status" value="1"/>
</dbReference>
<protein>
    <recommendedName>
        <fullName evidence="1">SnoaL-like domain-containing protein</fullName>
    </recommendedName>
</protein>
<name>A0A382N3C5_9ZZZZ</name>
<gene>
    <name evidence="2" type="ORF">METZ01_LOCUS307531</name>
</gene>
<proteinExistence type="predicted"/>